<dbReference type="GO" id="GO:0046872">
    <property type="term" value="F:metal ion binding"/>
    <property type="evidence" value="ECO:0007669"/>
    <property type="project" value="UniProtKB-KW"/>
</dbReference>
<keyword evidence="6" id="KW-0408">Iron</keyword>
<keyword evidence="9" id="KW-1185">Reference proteome</keyword>
<evidence type="ECO:0000313" key="9">
    <source>
        <dbReference type="Proteomes" id="UP001642360"/>
    </source>
</evidence>
<gene>
    <name evidence="8" type="ORF">ILEXP_LOCUS1763</name>
</gene>
<dbReference type="EMBL" id="CAUOFW020000646">
    <property type="protein sequence ID" value="CAK9134832.1"/>
    <property type="molecule type" value="Genomic_DNA"/>
</dbReference>
<evidence type="ECO:0008006" key="10">
    <source>
        <dbReference type="Google" id="ProtNLM"/>
    </source>
</evidence>
<keyword evidence="4" id="KW-0479">Metal-binding</keyword>
<dbReference type="InterPro" id="IPR001128">
    <property type="entry name" value="Cyt_P450"/>
</dbReference>
<name>A0ABC8QYB5_9AQUA</name>
<keyword evidence="5" id="KW-0560">Oxidoreductase</keyword>
<dbReference type="GO" id="GO:0004497">
    <property type="term" value="F:monooxygenase activity"/>
    <property type="evidence" value="ECO:0007669"/>
    <property type="project" value="UniProtKB-KW"/>
</dbReference>
<reference evidence="8 9" key="1">
    <citation type="submission" date="2024-02" db="EMBL/GenBank/DDBJ databases">
        <authorList>
            <person name="Vignale AGUSTIN F."/>
            <person name="Sosa J E."/>
            <person name="Modenutti C."/>
        </authorList>
    </citation>
    <scope>NUCLEOTIDE SEQUENCE [LARGE SCALE GENOMIC DNA]</scope>
</reference>
<evidence type="ECO:0000256" key="6">
    <source>
        <dbReference type="ARBA" id="ARBA00023004"/>
    </source>
</evidence>
<dbReference type="Pfam" id="PF00067">
    <property type="entry name" value="p450"/>
    <property type="match status" value="1"/>
</dbReference>
<organism evidence="8 9">
    <name type="scientific">Ilex paraguariensis</name>
    <name type="common">yerba mate</name>
    <dbReference type="NCBI Taxonomy" id="185542"/>
    <lineage>
        <taxon>Eukaryota</taxon>
        <taxon>Viridiplantae</taxon>
        <taxon>Streptophyta</taxon>
        <taxon>Embryophyta</taxon>
        <taxon>Tracheophyta</taxon>
        <taxon>Spermatophyta</taxon>
        <taxon>Magnoliopsida</taxon>
        <taxon>eudicotyledons</taxon>
        <taxon>Gunneridae</taxon>
        <taxon>Pentapetalae</taxon>
        <taxon>asterids</taxon>
        <taxon>campanulids</taxon>
        <taxon>Aquifoliales</taxon>
        <taxon>Aquifoliaceae</taxon>
        <taxon>Ilex</taxon>
    </lineage>
</organism>
<dbReference type="AlphaFoldDB" id="A0ABC8QYB5"/>
<dbReference type="InterPro" id="IPR050476">
    <property type="entry name" value="Insect_CytP450_Detox"/>
</dbReference>
<evidence type="ECO:0000256" key="1">
    <source>
        <dbReference type="ARBA" id="ARBA00001971"/>
    </source>
</evidence>
<comment type="similarity">
    <text evidence="2">Belongs to the cytochrome P450 family.</text>
</comment>
<feature type="non-terminal residue" evidence="8">
    <location>
        <position position="210"/>
    </location>
</feature>
<keyword evidence="3" id="KW-0349">Heme</keyword>
<dbReference type="Proteomes" id="UP001642360">
    <property type="component" value="Unassembled WGS sequence"/>
</dbReference>
<dbReference type="SUPFAM" id="SSF48264">
    <property type="entry name" value="Cytochrome P450"/>
    <property type="match status" value="1"/>
</dbReference>
<comment type="caution">
    <text evidence="8">The sequence shown here is derived from an EMBL/GenBank/DDBJ whole genome shotgun (WGS) entry which is preliminary data.</text>
</comment>
<dbReference type="PANTHER" id="PTHR24292:SF54">
    <property type="entry name" value="CYP9F3-RELATED"/>
    <property type="match status" value="1"/>
</dbReference>
<evidence type="ECO:0000313" key="8">
    <source>
        <dbReference type="EMBL" id="CAK9134832.1"/>
    </source>
</evidence>
<sequence length="210" mass="24249">MTTDFKHFPNRGRINAFMSNKKLNPLSMHLASEKNGRWKFLRQAMSPFFTSAKTKQMYEKLSIAIDKVSSHLDQQMNGQNSIDVELKDLFEKLTMYNIISCIFGIEHTSTISSDQFQHMMNETIRPTFLKTWCIILASCCPAWLNDIINGAEVNDKVLDYFKNLVLDAVEYRRLHGVEGNDILQPLMNLQNSHLDSKFAVSDKNKPFEPH</sequence>
<evidence type="ECO:0000256" key="2">
    <source>
        <dbReference type="ARBA" id="ARBA00010617"/>
    </source>
</evidence>
<comment type="cofactor">
    <cofactor evidence="1">
        <name>heme</name>
        <dbReference type="ChEBI" id="CHEBI:30413"/>
    </cofactor>
</comment>
<protein>
    <recommendedName>
        <fullName evidence="10">Cytochrome P450</fullName>
    </recommendedName>
</protein>
<proteinExistence type="inferred from homology"/>
<dbReference type="PANTHER" id="PTHR24292">
    <property type="entry name" value="CYTOCHROME P450"/>
    <property type="match status" value="1"/>
</dbReference>
<keyword evidence="7" id="KW-0503">Monooxygenase</keyword>
<evidence type="ECO:0000256" key="5">
    <source>
        <dbReference type="ARBA" id="ARBA00023002"/>
    </source>
</evidence>
<dbReference type="InterPro" id="IPR036396">
    <property type="entry name" value="Cyt_P450_sf"/>
</dbReference>
<evidence type="ECO:0000256" key="3">
    <source>
        <dbReference type="ARBA" id="ARBA00022617"/>
    </source>
</evidence>
<dbReference type="Gene3D" id="1.10.630.10">
    <property type="entry name" value="Cytochrome P450"/>
    <property type="match status" value="1"/>
</dbReference>
<accession>A0ABC8QYB5</accession>
<evidence type="ECO:0000256" key="7">
    <source>
        <dbReference type="ARBA" id="ARBA00023033"/>
    </source>
</evidence>
<evidence type="ECO:0000256" key="4">
    <source>
        <dbReference type="ARBA" id="ARBA00022723"/>
    </source>
</evidence>